<keyword evidence="2" id="KW-0378">Hydrolase</keyword>
<dbReference type="Proteomes" id="UP001428341">
    <property type="component" value="Unassembled WGS sequence"/>
</dbReference>
<protein>
    <recommendedName>
        <fullName evidence="4">Integrase catalytic domain-containing protein</fullName>
    </recommendedName>
</protein>
<dbReference type="Gene3D" id="3.30.420.10">
    <property type="entry name" value="Ribonuclease H-like superfamily/Ribonuclease H"/>
    <property type="match status" value="1"/>
</dbReference>
<gene>
    <name evidence="5" type="ORF">WN944_001718</name>
</gene>
<evidence type="ECO:0000256" key="1">
    <source>
        <dbReference type="ARBA" id="ARBA00022723"/>
    </source>
</evidence>
<dbReference type="GO" id="GO:0003676">
    <property type="term" value="F:nucleic acid binding"/>
    <property type="evidence" value="ECO:0007669"/>
    <property type="project" value="InterPro"/>
</dbReference>
<dbReference type="EMBL" id="JBCGBO010000004">
    <property type="protein sequence ID" value="KAK9209352.1"/>
    <property type="molecule type" value="Genomic_DNA"/>
</dbReference>
<dbReference type="Pfam" id="PF07727">
    <property type="entry name" value="RVT_2"/>
    <property type="match status" value="1"/>
</dbReference>
<dbReference type="PANTHER" id="PTHR42648:SF22">
    <property type="entry name" value="REVERSE TRANSCRIPTASE TY1_COPIA-TYPE DOMAIN-CONTAINING PROTEIN"/>
    <property type="match status" value="1"/>
</dbReference>
<sequence>MVKTQFQTNSRVLRTDNGTKYFNSILGNYLSQQGIVHQSSCSGTPQQNGVAERKNRHLLEVARAIMFTTNVPKIYWGDAILTTSYLINRMPSRVLKFKTPISVFLASYPQNHIVTSNLALKTFGCTAFVYLPSLQRAKLSPRAIKCLFLGYSPTKKGYKCYNPLTRKLFITMDVKFFENQPFYMSNSLQGQNLREDNSWDLLDNLEPNMSSSSSLELNLPNTSSLSPDIHPNLPNTIELNQPIVSPRNEGIKVNSHLEEPIGEFHVYSRKKNKTQEVQPLIDQAEPRSELREDQNPLTEYAENEAQKSTNLPIAIRKGVRNCTKHPIYKFLSYAKLSKEYRNFVASLSNTIIPRNIHEALESNEWKKAVQEEMAALIKNNTWKLVPKPKDKRTVGCKWVFTVKYKADGSVDRYKARLVAKGFTQTYGVDYLETFAPVAKLNTVRILLSLTANLDWPLNQLDIKNAFLNEELEEEVYMDMPPGFEEK</sequence>
<dbReference type="GO" id="GO:0046872">
    <property type="term" value="F:metal ion binding"/>
    <property type="evidence" value="ECO:0007669"/>
    <property type="project" value="UniProtKB-KW"/>
</dbReference>
<evidence type="ECO:0000256" key="3">
    <source>
        <dbReference type="SAM" id="MobiDB-lite"/>
    </source>
</evidence>
<dbReference type="Pfam" id="PF25597">
    <property type="entry name" value="SH3_retrovirus"/>
    <property type="match status" value="1"/>
</dbReference>
<dbReference type="PANTHER" id="PTHR42648">
    <property type="entry name" value="TRANSPOSASE, PUTATIVE-RELATED"/>
    <property type="match status" value="1"/>
</dbReference>
<evidence type="ECO:0000313" key="5">
    <source>
        <dbReference type="EMBL" id="KAK9209352.1"/>
    </source>
</evidence>
<dbReference type="SUPFAM" id="SSF53098">
    <property type="entry name" value="Ribonuclease H-like"/>
    <property type="match status" value="1"/>
</dbReference>
<evidence type="ECO:0000259" key="4">
    <source>
        <dbReference type="PROSITE" id="PS50994"/>
    </source>
</evidence>
<feature type="domain" description="Integrase catalytic" evidence="4">
    <location>
        <begin position="1"/>
        <end position="108"/>
    </location>
</feature>
<evidence type="ECO:0000256" key="2">
    <source>
        <dbReference type="ARBA" id="ARBA00022801"/>
    </source>
</evidence>
<keyword evidence="6" id="KW-1185">Reference proteome</keyword>
<dbReference type="InterPro" id="IPR036397">
    <property type="entry name" value="RNaseH_sf"/>
</dbReference>
<dbReference type="InterPro" id="IPR039537">
    <property type="entry name" value="Retrotran_Ty1/copia-like"/>
</dbReference>
<dbReference type="InterPro" id="IPR001584">
    <property type="entry name" value="Integrase_cat-core"/>
</dbReference>
<dbReference type="PROSITE" id="PS50994">
    <property type="entry name" value="INTEGRASE"/>
    <property type="match status" value="1"/>
</dbReference>
<dbReference type="AlphaFoldDB" id="A0AAP0QR18"/>
<dbReference type="InterPro" id="IPR057670">
    <property type="entry name" value="SH3_retrovirus"/>
</dbReference>
<comment type="caution">
    <text evidence="5">The sequence shown here is derived from an EMBL/GenBank/DDBJ whole genome shotgun (WGS) entry which is preliminary data.</text>
</comment>
<dbReference type="InterPro" id="IPR013103">
    <property type="entry name" value="RVT_2"/>
</dbReference>
<proteinExistence type="predicted"/>
<dbReference type="InterPro" id="IPR043502">
    <property type="entry name" value="DNA/RNA_pol_sf"/>
</dbReference>
<dbReference type="InterPro" id="IPR012337">
    <property type="entry name" value="RNaseH-like_sf"/>
</dbReference>
<dbReference type="GO" id="GO:0016787">
    <property type="term" value="F:hydrolase activity"/>
    <property type="evidence" value="ECO:0007669"/>
    <property type="project" value="UniProtKB-KW"/>
</dbReference>
<dbReference type="SUPFAM" id="SSF56672">
    <property type="entry name" value="DNA/RNA polymerases"/>
    <property type="match status" value="1"/>
</dbReference>
<feature type="region of interest" description="Disordered" evidence="3">
    <location>
        <begin position="275"/>
        <end position="294"/>
    </location>
</feature>
<reference evidence="5 6" key="1">
    <citation type="submission" date="2024-05" db="EMBL/GenBank/DDBJ databases">
        <title>Haplotype-resolved chromosome-level genome assembly of Huyou (Citrus changshanensis).</title>
        <authorList>
            <person name="Miao C."/>
            <person name="Chen W."/>
            <person name="Wu Y."/>
            <person name="Wang L."/>
            <person name="Zhao S."/>
            <person name="Grierson D."/>
            <person name="Xu C."/>
            <person name="Chen K."/>
        </authorList>
    </citation>
    <scope>NUCLEOTIDE SEQUENCE [LARGE SCALE GENOMIC DNA]</scope>
    <source>
        <strain evidence="5">01-14</strain>
        <tissue evidence="5">Leaf</tissue>
    </source>
</reference>
<keyword evidence="1" id="KW-0479">Metal-binding</keyword>
<dbReference type="GO" id="GO:0015074">
    <property type="term" value="P:DNA integration"/>
    <property type="evidence" value="ECO:0007669"/>
    <property type="project" value="InterPro"/>
</dbReference>
<name>A0AAP0QR18_9ROSI</name>
<accession>A0AAP0QR18</accession>
<organism evidence="5 6">
    <name type="scientific">Citrus x changshan-huyou</name>
    <dbReference type="NCBI Taxonomy" id="2935761"/>
    <lineage>
        <taxon>Eukaryota</taxon>
        <taxon>Viridiplantae</taxon>
        <taxon>Streptophyta</taxon>
        <taxon>Embryophyta</taxon>
        <taxon>Tracheophyta</taxon>
        <taxon>Spermatophyta</taxon>
        <taxon>Magnoliopsida</taxon>
        <taxon>eudicotyledons</taxon>
        <taxon>Gunneridae</taxon>
        <taxon>Pentapetalae</taxon>
        <taxon>rosids</taxon>
        <taxon>malvids</taxon>
        <taxon>Sapindales</taxon>
        <taxon>Rutaceae</taxon>
        <taxon>Aurantioideae</taxon>
        <taxon>Citrus</taxon>
    </lineage>
</organism>
<feature type="compositionally biased region" description="Basic and acidic residues" evidence="3">
    <location>
        <begin position="284"/>
        <end position="294"/>
    </location>
</feature>
<evidence type="ECO:0000313" key="6">
    <source>
        <dbReference type="Proteomes" id="UP001428341"/>
    </source>
</evidence>